<dbReference type="InterPro" id="IPR037294">
    <property type="entry name" value="ABC_BtuC-like"/>
</dbReference>
<evidence type="ECO:0000256" key="2">
    <source>
        <dbReference type="ARBA" id="ARBA00007935"/>
    </source>
</evidence>
<evidence type="ECO:0000256" key="3">
    <source>
        <dbReference type="ARBA" id="ARBA00022448"/>
    </source>
</evidence>
<dbReference type="GO" id="GO:0033214">
    <property type="term" value="P:siderophore-iron import into cell"/>
    <property type="evidence" value="ECO:0007669"/>
    <property type="project" value="TreeGrafter"/>
</dbReference>
<proteinExistence type="inferred from homology"/>
<evidence type="ECO:0000313" key="9">
    <source>
        <dbReference type="EMBL" id="AQT47853.1"/>
    </source>
</evidence>
<dbReference type="PANTHER" id="PTHR30472:SF27">
    <property type="entry name" value="PETROBACTIN IMPORT SYSTEM PERMEASE PROTEIN YCLN"/>
    <property type="match status" value="1"/>
</dbReference>
<dbReference type="Proteomes" id="UP000189632">
    <property type="component" value="Chromosome"/>
</dbReference>
<organism evidence="9 10">
    <name type="scientific">Bartonella choladocola</name>
    <dbReference type="NCBI Taxonomy" id="2750995"/>
    <lineage>
        <taxon>Bacteria</taxon>
        <taxon>Pseudomonadati</taxon>
        <taxon>Pseudomonadota</taxon>
        <taxon>Alphaproteobacteria</taxon>
        <taxon>Hyphomicrobiales</taxon>
        <taxon>Bartonellaceae</taxon>
        <taxon>Bartonella</taxon>
    </lineage>
</organism>
<dbReference type="GO" id="GO:0022857">
    <property type="term" value="F:transmembrane transporter activity"/>
    <property type="evidence" value="ECO:0007669"/>
    <property type="project" value="InterPro"/>
</dbReference>
<feature type="transmembrane region" description="Helical" evidence="8">
    <location>
        <begin position="237"/>
        <end position="268"/>
    </location>
</feature>
<keyword evidence="10" id="KW-1185">Reference proteome</keyword>
<keyword evidence="5 8" id="KW-0812">Transmembrane</keyword>
<dbReference type="Pfam" id="PF01032">
    <property type="entry name" value="FecCD"/>
    <property type="match status" value="1"/>
</dbReference>
<dbReference type="KEGG" id="bapi:BBC0122_017540"/>
<feature type="transmembrane region" description="Helical" evidence="8">
    <location>
        <begin position="280"/>
        <end position="301"/>
    </location>
</feature>
<evidence type="ECO:0000256" key="6">
    <source>
        <dbReference type="ARBA" id="ARBA00022989"/>
    </source>
</evidence>
<comment type="subcellular location">
    <subcellularLocation>
        <location evidence="1">Cell membrane</location>
        <topology evidence="1">Multi-pass membrane protein</topology>
    </subcellularLocation>
</comment>
<dbReference type="PANTHER" id="PTHR30472">
    <property type="entry name" value="FERRIC ENTEROBACTIN TRANSPORT SYSTEM PERMEASE PROTEIN"/>
    <property type="match status" value="1"/>
</dbReference>
<dbReference type="CDD" id="cd06550">
    <property type="entry name" value="TM_ABC_iron-siderophores_like"/>
    <property type="match status" value="1"/>
</dbReference>
<dbReference type="InterPro" id="IPR000522">
    <property type="entry name" value="ABC_transptr_permease_BtuC"/>
</dbReference>
<protein>
    <submittedName>
        <fullName evidence="9">Iron complex transport system permease protein</fullName>
    </submittedName>
</protein>
<evidence type="ECO:0000256" key="4">
    <source>
        <dbReference type="ARBA" id="ARBA00022475"/>
    </source>
</evidence>
<reference evidence="9 10" key="1">
    <citation type="submission" date="2016-11" db="EMBL/GenBank/DDBJ databases">
        <title>Comparative genomics of Bartonella apis.</title>
        <authorList>
            <person name="Engel P."/>
        </authorList>
    </citation>
    <scope>NUCLEOTIDE SEQUENCE [LARGE SCALE GENOMIC DNA]</scope>
    <source>
        <strain evidence="9 10">BBC0122</strain>
    </source>
</reference>
<feature type="transmembrane region" description="Helical" evidence="8">
    <location>
        <begin position="307"/>
        <end position="326"/>
    </location>
</feature>
<dbReference type="AlphaFoldDB" id="A0A1U9MJF2"/>
<comment type="similarity">
    <text evidence="2">Belongs to the binding-protein-dependent transport system permease family. FecCD subfamily.</text>
</comment>
<evidence type="ECO:0000256" key="5">
    <source>
        <dbReference type="ARBA" id="ARBA00022692"/>
    </source>
</evidence>
<dbReference type="EMBL" id="CP015625">
    <property type="protein sequence ID" value="AQT47853.1"/>
    <property type="molecule type" value="Genomic_DNA"/>
</dbReference>
<feature type="transmembrane region" description="Helical" evidence="8">
    <location>
        <begin position="122"/>
        <end position="140"/>
    </location>
</feature>
<dbReference type="SUPFAM" id="SSF81345">
    <property type="entry name" value="ABC transporter involved in vitamin B12 uptake, BtuC"/>
    <property type="match status" value="1"/>
</dbReference>
<name>A0A1U9MJF2_9HYPH</name>
<evidence type="ECO:0000256" key="7">
    <source>
        <dbReference type="ARBA" id="ARBA00023136"/>
    </source>
</evidence>
<keyword evidence="6 8" id="KW-1133">Transmembrane helix</keyword>
<evidence type="ECO:0000256" key="1">
    <source>
        <dbReference type="ARBA" id="ARBA00004651"/>
    </source>
</evidence>
<evidence type="ECO:0000256" key="8">
    <source>
        <dbReference type="SAM" id="Phobius"/>
    </source>
</evidence>
<feature type="transmembrane region" description="Helical" evidence="8">
    <location>
        <begin position="147"/>
        <end position="168"/>
    </location>
</feature>
<feature type="transmembrane region" description="Helical" evidence="8">
    <location>
        <begin position="20"/>
        <end position="46"/>
    </location>
</feature>
<accession>A0A1U9MJF2</accession>
<feature type="transmembrane region" description="Helical" evidence="8">
    <location>
        <begin position="97"/>
        <end position="116"/>
    </location>
</feature>
<gene>
    <name evidence="9" type="ORF">BBC0122_017540</name>
</gene>
<dbReference type="Gene3D" id="1.10.3470.10">
    <property type="entry name" value="ABC transporter involved in vitamin B12 uptake, BtuC"/>
    <property type="match status" value="1"/>
</dbReference>
<dbReference type="STRING" id="1686310.BBC0244_017580"/>
<feature type="transmembrane region" description="Helical" evidence="8">
    <location>
        <begin position="66"/>
        <end position="85"/>
    </location>
</feature>
<dbReference type="GO" id="GO:0005886">
    <property type="term" value="C:plasma membrane"/>
    <property type="evidence" value="ECO:0007669"/>
    <property type="project" value="UniProtKB-SubCell"/>
</dbReference>
<keyword evidence="3" id="KW-0813">Transport</keyword>
<keyword evidence="4" id="KW-1003">Cell membrane</keyword>
<evidence type="ECO:0000313" key="10">
    <source>
        <dbReference type="Proteomes" id="UP000189632"/>
    </source>
</evidence>
<keyword evidence="7 8" id="KW-0472">Membrane</keyword>
<sequence length="333" mass="36018">MVCQLLMFFNRVKIDVRSLIIGITVIIVLSIISMFLGFSSVTLSGLLAGDEHSFLVFFQTRVPRTIALILSGASLALAGMIMQMLTRNRFVEPSTAGTVESASLGILVVMIFAPGLDVILKMLVAALFALFGSLIFMFLLRQIPLKSVLIVPLTGIMLGYVIGALTNGIADQEMLLPSLQSYLFGSFSMVVEGKYELLWLSLPLCLVAYLAADRFTVAGFGEDFSSNLGLDYKKVMLFGLVIISMITATVICTVGRIPFIGLVVPNIVSIVMGDNMRRTAPFVMITGAGLVLSCDILGRLMSRSAEIPVGTIMGVLGSVLFIALLLKWRKRLG</sequence>